<dbReference type="PANTHER" id="PTHR10361">
    <property type="entry name" value="SODIUM-BILE ACID COTRANSPORTER"/>
    <property type="match status" value="1"/>
</dbReference>
<proteinExistence type="predicted"/>
<organism evidence="2 3">
    <name type="scientific">Channa striata</name>
    <name type="common">Snakehead murrel</name>
    <name type="synonym">Ophicephalus striatus</name>
    <dbReference type="NCBI Taxonomy" id="64152"/>
    <lineage>
        <taxon>Eukaryota</taxon>
        <taxon>Metazoa</taxon>
        <taxon>Chordata</taxon>
        <taxon>Craniata</taxon>
        <taxon>Vertebrata</taxon>
        <taxon>Euteleostomi</taxon>
        <taxon>Actinopterygii</taxon>
        <taxon>Neopterygii</taxon>
        <taxon>Teleostei</taxon>
        <taxon>Neoteleostei</taxon>
        <taxon>Acanthomorphata</taxon>
        <taxon>Anabantaria</taxon>
        <taxon>Anabantiformes</taxon>
        <taxon>Channoidei</taxon>
        <taxon>Channidae</taxon>
        <taxon>Channa</taxon>
    </lineage>
</organism>
<feature type="transmembrane region" description="Helical" evidence="1">
    <location>
        <begin position="30"/>
        <end position="51"/>
    </location>
</feature>
<feature type="transmembrane region" description="Helical" evidence="1">
    <location>
        <begin position="63"/>
        <end position="81"/>
    </location>
</feature>
<dbReference type="Gene3D" id="1.20.1530.20">
    <property type="match status" value="1"/>
</dbReference>
<comment type="caution">
    <text evidence="2">The sequence shown here is derived from an EMBL/GenBank/DDBJ whole genome shotgun (WGS) entry which is preliminary data.</text>
</comment>
<evidence type="ECO:0000313" key="2">
    <source>
        <dbReference type="EMBL" id="KAK2826177.1"/>
    </source>
</evidence>
<dbReference type="Proteomes" id="UP001187415">
    <property type="component" value="Unassembled WGS sequence"/>
</dbReference>
<dbReference type="InterPro" id="IPR004710">
    <property type="entry name" value="Bilac:Na_transpt"/>
</dbReference>
<keyword evidence="1" id="KW-1133">Transmembrane helix</keyword>
<dbReference type="EMBL" id="JAUPFM010000016">
    <property type="protein sequence ID" value="KAK2826177.1"/>
    <property type="molecule type" value="Genomic_DNA"/>
</dbReference>
<dbReference type="InterPro" id="IPR038770">
    <property type="entry name" value="Na+/solute_symporter_sf"/>
</dbReference>
<evidence type="ECO:0000256" key="1">
    <source>
        <dbReference type="SAM" id="Phobius"/>
    </source>
</evidence>
<keyword evidence="3" id="KW-1185">Reference proteome</keyword>
<keyword evidence="1" id="KW-0812">Transmembrane</keyword>
<dbReference type="AlphaFoldDB" id="A0AA88S1B2"/>
<sequence length="172" mass="18967">MVTLILTLVPCAIGIAINHYKPNYSAVVKRVGFSILMICSIIVLTLSAIAVKDAFWMIIKPDVLCAGALLPLIGFIMGYVISTICGLSPQCSRTISMETGCQNVNLCGAILKVVFPPNVIGPMFLFPLVYITFQCSEALLVILCFRCYQKFKSPVKDTKIYNNVDMYQEVVQ</sequence>
<dbReference type="GO" id="GO:0008508">
    <property type="term" value="F:bile acid:sodium symporter activity"/>
    <property type="evidence" value="ECO:0007669"/>
    <property type="project" value="TreeGrafter"/>
</dbReference>
<evidence type="ECO:0000313" key="3">
    <source>
        <dbReference type="Proteomes" id="UP001187415"/>
    </source>
</evidence>
<gene>
    <name evidence="2" type="ORF">Q5P01_020391</name>
</gene>
<accession>A0AA88S1B2</accession>
<protein>
    <submittedName>
        <fullName evidence="2">Uncharacterized protein</fullName>
    </submittedName>
</protein>
<keyword evidence="1" id="KW-0472">Membrane</keyword>
<reference evidence="2" key="1">
    <citation type="submission" date="2023-07" db="EMBL/GenBank/DDBJ databases">
        <title>Chromosome-level Genome Assembly of Striped Snakehead (Channa striata).</title>
        <authorList>
            <person name="Liu H."/>
        </authorList>
    </citation>
    <scope>NUCLEOTIDE SEQUENCE</scope>
    <source>
        <strain evidence="2">Gz</strain>
        <tissue evidence="2">Muscle</tissue>
    </source>
</reference>
<name>A0AA88S1B2_CHASR</name>
<feature type="transmembrane region" description="Helical" evidence="1">
    <location>
        <begin position="124"/>
        <end position="145"/>
    </location>
</feature>
<dbReference type="PANTHER" id="PTHR10361:SF40">
    <property type="entry name" value="HEPATIC SODIUM_BILE ACID COTRANSPORTER"/>
    <property type="match status" value="1"/>
</dbReference>